<feature type="transmembrane region" description="Helical" evidence="10">
    <location>
        <begin position="234"/>
        <end position="253"/>
    </location>
</feature>
<dbReference type="GeneID" id="106461104"/>
<feature type="transmembrane region" description="Helical" evidence="10">
    <location>
        <begin position="116"/>
        <end position="134"/>
    </location>
</feature>
<dbReference type="EC" id="2.3.1.199" evidence="10"/>
<dbReference type="RefSeq" id="XP_013776353.1">
    <property type="nucleotide sequence ID" value="XM_013920899.2"/>
</dbReference>
<evidence type="ECO:0000256" key="1">
    <source>
        <dbReference type="ARBA" id="ARBA00004141"/>
    </source>
</evidence>
<feature type="transmembrane region" description="Helical" evidence="10">
    <location>
        <begin position="141"/>
        <end position="158"/>
    </location>
</feature>
<feature type="transmembrane region" description="Helical" evidence="10">
    <location>
        <begin position="66"/>
        <end position="86"/>
    </location>
</feature>
<keyword evidence="5 10" id="KW-0276">Fatty acid metabolism</keyword>
<keyword evidence="9 10" id="KW-0275">Fatty acid biosynthesis</keyword>
<keyword evidence="3 10" id="KW-0808">Transferase</keyword>
<evidence type="ECO:0000256" key="2">
    <source>
        <dbReference type="ARBA" id="ARBA00022516"/>
    </source>
</evidence>
<comment type="subcellular location">
    <subcellularLocation>
        <location evidence="1">Membrane</location>
        <topology evidence="1">Multi-pass membrane protein</topology>
    </subcellularLocation>
</comment>
<dbReference type="Proteomes" id="UP000694941">
    <property type="component" value="Unplaced"/>
</dbReference>
<keyword evidence="2 10" id="KW-0444">Lipid biosynthesis</keyword>
<accession>A0ABM1B7G5</accession>
<keyword evidence="6 10" id="KW-1133">Transmembrane helix</keyword>
<dbReference type="PANTHER" id="PTHR11157:SF69">
    <property type="entry name" value="ELONGATION OF VERY LONG CHAIN FATTY ACIDS PROTEIN 7"/>
    <property type="match status" value="1"/>
</dbReference>
<keyword evidence="4 10" id="KW-0812">Transmembrane</keyword>
<proteinExistence type="inferred from homology"/>
<feature type="compositionally biased region" description="Polar residues" evidence="11">
    <location>
        <begin position="310"/>
        <end position="323"/>
    </location>
</feature>
<evidence type="ECO:0000256" key="4">
    <source>
        <dbReference type="ARBA" id="ARBA00022692"/>
    </source>
</evidence>
<organism evidence="12 13">
    <name type="scientific">Limulus polyphemus</name>
    <name type="common">Atlantic horseshoe crab</name>
    <dbReference type="NCBI Taxonomy" id="6850"/>
    <lineage>
        <taxon>Eukaryota</taxon>
        <taxon>Metazoa</taxon>
        <taxon>Ecdysozoa</taxon>
        <taxon>Arthropoda</taxon>
        <taxon>Chelicerata</taxon>
        <taxon>Merostomata</taxon>
        <taxon>Xiphosura</taxon>
        <taxon>Limulidae</taxon>
        <taxon>Limulus</taxon>
    </lineage>
</organism>
<feature type="transmembrane region" description="Helical" evidence="10">
    <location>
        <begin position="204"/>
        <end position="222"/>
    </location>
</feature>
<dbReference type="InterPro" id="IPR002076">
    <property type="entry name" value="ELO_fam"/>
</dbReference>
<evidence type="ECO:0000256" key="8">
    <source>
        <dbReference type="ARBA" id="ARBA00023136"/>
    </source>
</evidence>
<evidence type="ECO:0000256" key="6">
    <source>
        <dbReference type="ARBA" id="ARBA00022989"/>
    </source>
</evidence>
<evidence type="ECO:0000256" key="9">
    <source>
        <dbReference type="ARBA" id="ARBA00023160"/>
    </source>
</evidence>
<comment type="catalytic activity">
    <reaction evidence="10">
        <text>a very-long-chain acyl-CoA + malonyl-CoA + H(+) = a very-long-chain 3-oxoacyl-CoA + CO2 + CoA</text>
        <dbReference type="Rhea" id="RHEA:32727"/>
        <dbReference type="ChEBI" id="CHEBI:15378"/>
        <dbReference type="ChEBI" id="CHEBI:16526"/>
        <dbReference type="ChEBI" id="CHEBI:57287"/>
        <dbReference type="ChEBI" id="CHEBI:57384"/>
        <dbReference type="ChEBI" id="CHEBI:90725"/>
        <dbReference type="ChEBI" id="CHEBI:90736"/>
        <dbReference type="EC" id="2.3.1.199"/>
    </reaction>
</comment>
<keyword evidence="7 10" id="KW-0443">Lipid metabolism</keyword>
<evidence type="ECO:0000313" key="13">
    <source>
        <dbReference type="RefSeq" id="XP_013776353.1"/>
    </source>
</evidence>
<evidence type="ECO:0000256" key="11">
    <source>
        <dbReference type="SAM" id="MobiDB-lite"/>
    </source>
</evidence>
<keyword evidence="8 10" id="KW-0472">Membrane</keyword>
<gene>
    <name evidence="13" type="primary">LOC106461104</name>
</gene>
<feature type="transmembrane region" description="Helical" evidence="10">
    <location>
        <begin position="170"/>
        <end position="192"/>
    </location>
</feature>
<name>A0ABM1B7G5_LIMPO</name>
<keyword evidence="12" id="KW-1185">Reference proteome</keyword>
<evidence type="ECO:0000256" key="10">
    <source>
        <dbReference type="RuleBase" id="RU361115"/>
    </source>
</evidence>
<feature type="transmembrane region" description="Helical" evidence="10">
    <location>
        <begin position="35"/>
        <end position="54"/>
    </location>
</feature>
<evidence type="ECO:0000256" key="3">
    <source>
        <dbReference type="ARBA" id="ARBA00022679"/>
    </source>
</evidence>
<evidence type="ECO:0000256" key="5">
    <source>
        <dbReference type="ARBA" id="ARBA00022832"/>
    </source>
</evidence>
<reference evidence="13" key="1">
    <citation type="submission" date="2025-08" db="UniProtKB">
        <authorList>
            <consortium name="RefSeq"/>
        </authorList>
    </citation>
    <scope>IDENTIFICATION</scope>
    <source>
        <tissue evidence="13">Muscle</tissue>
    </source>
</reference>
<sequence length="323" mass="38111">MAYLLHNAWDYYNKTMENGDRRVQEWPLMQGPGPTITICLSYVYFVKVLGPAIMKNRDPLNMRWLMVAYNFFMVFVSIYIFVRLGFLGWFGKFNYRCQPVDYSNSPEATEMAHLAWWYYISKFVEFTDTIFFVLRKKFGHISTLHVIHHGVMPMSVWWGVKFTPGGHSTFFAFVNSLVHILMYIYYGLAAIGPHMYKYLWWKKYMTGIQMVQFIMIFVHSFQLLFRDCDYPKGFMWWIGFHAVLFWFLFWDFYKNAYGKPKKMETTLSNGTKHMANGKANGIVNGLIKENGIHRNGNIQKNGLHKRHENSSNGVSMNGKNHDL</sequence>
<dbReference type="Pfam" id="PF01151">
    <property type="entry name" value="ELO"/>
    <property type="match status" value="1"/>
</dbReference>
<feature type="region of interest" description="Disordered" evidence="11">
    <location>
        <begin position="296"/>
        <end position="323"/>
    </location>
</feature>
<protein>
    <recommendedName>
        <fullName evidence="10">Elongation of very long chain fatty acids protein</fullName>
        <ecNumber evidence="10">2.3.1.199</ecNumber>
    </recommendedName>
    <alternativeName>
        <fullName evidence="10">Very-long-chain 3-oxoacyl-CoA synthase</fullName>
    </alternativeName>
</protein>
<comment type="similarity">
    <text evidence="10">Belongs to the ELO family.</text>
</comment>
<evidence type="ECO:0000256" key="7">
    <source>
        <dbReference type="ARBA" id="ARBA00023098"/>
    </source>
</evidence>
<dbReference type="PANTHER" id="PTHR11157">
    <property type="entry name" value="FATTY ACID ACYL TRANSFERASE-RELATED"/>
    <property type="match status" value="1"/>
</dbReference>
<evidence type="ECO:0000313" key="12">
    <source>
        <dbReference type="Proteomes" id="UP000694941"/>
    </source>
</evidence>